<dbReference type="PANTHER" id="PTHR43747:SF1">
    <property type="entry name" value="SLR1998 PROTEIN"/>
    <property type="match status" value="1"/>
</dbReference>
<dbReference type="Gene3D" id="3.50.50.60">
    <property type="entry name" value="FAD/NAD(P)-binding domain"/>
    <property type="match status" value="1"/>
</dbReference>
<feature type="domain" description="FAD-binding" evidence="2">
    <location>
        <begin position="8"/>
        <end position="352"/>
    </location>
</feature>
<proteinExistence type="inferred from homology"/>
<dbReference type="InterPro" id="IPR036188">
    <property type="entry name" value="FAD/NAD-bd_sf"/>
</dbReference>
<evidence type="ECO:0000313" key="3">
    <source>
        <dbReference type="EMBL" id="SBO95836.1"/>
    </source>
</evidence>
<evidence type="ECO:0000259" key="2">
    <source>
        <dbReference type="Pfam" id="PF01494"/>
    </source>
</evidence>
<comment type="similarity">
    <text evidence="1">Belongs to the flavin-dependent halogenase family. Bacterial tryptophan halogenase subfamily.</text>
</comment>
<sequence>MISTHDEFDVVVIGGGPGGSSTAGLLAKRNHRVLVLEREKFPRYHIGESLITGSMPTLDELGLRSRLDQMGFVKKYGGTLLWGKNQGTWDFRFAEAANYEHTYQVRRADFDAVLLARARELGATVLEEATVKHFLFEGERIAGVTYTVKGDPEPRTARCRLLVDASGQQHVLARHFDLVEYHEDLRNIAVWSYFQGCKRYGGTRAGDTVTENRPNGWFWFIPLHDGTVSVGYVTPIEEYKKSGKSLEELFTSELAAAEEVRALTEGATRAAAFRSIRDWSYTCSRFHGPGWALVGDAAAFIDPLLSTGVGLALRGSRGLAGAVDAALRDPSCEEQVLARYEKEYRAFLNSLLAFVRFFYDRTRHKEEYWEKAQELLDPRRLRPRKIDFATMLSGVSGVHDIFHTD</sequence>
<evidence type="ECO:0000256" key="1">
    <source>
        <dbReference type="ARBA" id="ARBA00038396"/>
    </source>
</evidence>
<dbReference type="RefSeq" id="WP_225275181.1">
    <property type="nucleotide sequence ID" value="NZ_CP084058.1"/>
</dbReference>
<dbReference type="PANTHER" id="PTHR43747">
    <property type="entry name" value="FAD-BINDING PROTEIN"/>
    <property type="match status" value="1"/>
</dbReference>
<name>A0A1M4EAL0_9ACTN</name>
<dbReference type="PRINTS" id="PR00420">
    <property type="entry name" value="RNGMNOXGNASE"/>
</dbReference>
<dbReference type="InterPro" id="IPR002938">
    <property type="entry name" value="FAD-bd"/>
</dbReference>
<organism evidence="3">
    <name type="scientific">Nonomuraea gerenzanensis</name>
    <dbReference type="NCBI Taxonomy" id="93944"/>
    <lineage>
        <taxon>Bacteria</taxon>
        <taxon>Bacillati</taxon>
        <taxon>Actinomycetota</taxon>
        <taxon>Actinomycetes</taxon>
        <taxon>Streptosporangiales</taxon>
        <taxon>Streptosporangiaceae</taxon>
        <taxon>Nonomuraea</taxon>
    </lineage>
</organism>
<dbReference type="InterPro" id="IPR050816">
    <property type="entry name" value="Flavin-dep_Halogenase_NPB"/>
</dbReference>
<dbReference type="Pfam" id="PF01494">
    <property type="entry name" value="FAD_binding_3"/>
    <property type="match status" value="1"/>
</dbReference>
<dbReference type="AlphaFoldDB" id="A0A1M4EAL0"/>
<reference evidence="3" key="1">
    <citation type="submission" date="2016-04" db="EMBL/GenBank/DDBJ databases">
        <authorList>
            <person name="Evans L.H."/>
            <person name="Alamgir A."/>
            <person name="Owens N."/>
            <person name="Weber N.D."/>
            <person name="Virtaneva K."/>
            <person name="Barbian K."/>
            <person name="Babar A."/>
            <person name="Rosenke K."/>
        </authorList>
    </citation>
    <scope>NUCLEOTIDE SEQUENCE</scope>
    <source>
        <strain evidence="3">Nono1</strain>
    </source>
</reference>
<dbReference type="EMBL" id="LT559118">
    <property type="protein sequence ID" value="SBO95836.1"/>
    <property type="molecule type" value="Genomic_DNA"/>
</dbReference>
<accession>A0A1M4EAL0</accession>
<dbReference type="GO" id="GO:0071949">
    <property type="term" value="F:FAD binding"/>
    <property type="evidence" value="ECO:0007669"/>
    <property type="project" value="InterPro"/>
</dbReference>
<protein>
    <submittedName>
        <fullName evidence="3">FIG022199: FAD-binding protein</fullName>
    </submittedName>
</protein>
<gene>
    <name evidence="3" type="ORF">BN4615_P5352</name>
</gene>
<dbReference type="SUPFAM" id="SSF51905">
    <property type="entry name" value="FAD/NAD(P)-binding domain"/>
    <property type="match status" value="1"/>
</dbReference>